<evidence type="ECO:0008006" key="3">
    <source>
        <dbReference type="Google" id="ProtNLM"/>
    </source>
</evidence>
<comment type="caution">
    <text evidence="1">The sequence shown here is derived from an EMBL/GenBank/DDBJ whole genome shotgun (WGS) entry which is preliminary data.</text>
</comment>
<proteinExistence type="predicted"/>
<dbReference type="RefSeq" id="WP_210354534.1">
    <property type="nucleotide sequence ID" value="NZ_JAEQMU010000002.1"/>
</dbReference>
<dbReference type="Proteomes" id="UP001597440">
    <property type="component" value="Unassembled WGS sequence"/>
</dbReference>
<keyword evidence="2" id="KW-1185">Reference proteome</keyword>
<evidence type="ECO:0000313" key="2">
    <source>
        <dbReference type="Proteomes" id="UP001597440"/>
    </source>
</evidence>
<sequence>MNIPNPTKSALHRLMWITNVKQFFPDKSPEEYWDSYQQWNRNRTDYAALYRYFDLLRLRSERPDSPAGLFQNGILISFHYGPYRLLPRYLIALGIRLSILASADVIARERDWYVNELQKANIPTDTLEFLDAGAAMVFRKIIQANASGRLVLVYLDANEGQLNAQYAQSVDKIKIPFGAHHFYWRSNLLKFALRLGINVGVGYLKMDANGQNWQIDRITSLWDSRTTDDKWKAVHALETLQCTFQQMIRQDWRAWENWAYIHVYNDDEQPAPAALSAKGSWFVPFSIRDKGYLYDIESRQFFEVLSKK</sequence>
<name>A0ABW5L7C3_9SPHI</name>
<dbReference type="EMBL" id="JBHULD010000025">
    <property type="protein sequence ID" value="MFD2557081.1"/>
    <property type="molecule type" value="Genomic_DNA"/>
</dbReference>
<organism evidence="1 2">
    <name type="scientific">Sphingobacterium tabacisoli</name>
    <dbReference type="NCBI Taxonomy" id="2044855"/>
    <lineage>
        <taxon>Bacteria</taxon>
        <taxon>Pseudomonadati</taxon>
        <taxon>Bacteroidota</taxon>
        <taxon>Sphingobacteriia</taxon>
        <taxon>Sphingobacteriales</taxon>
        <taxon>Sphingobacteriaceae</taxon>
        <taxon>Sphingobacterium</taxon>
    </lineage>
</organism>
<reference evidence="2" key="1">
    <citation type="journal article" date="2019" name="Int. J. Syst. Evol. Microbiol.">
        <title>The Global Catalogue of Microorganisms (GCM) 10K type strain sequencing project: providing services to taxonomists for standard genome sequencing and annotation.</title>
        <authorList>
            <consortium name="The Broad Institute Genomics Platform"/>
            <consortium name="The Broad Institute Genome Sequencing Center for Infectious Disease"/>
            <person name="Wu L."/>
            <person name="Ma J."/>
        </authorList>
    </citation>
    <scope>NUCLEOTIDE SEQUENCE [LARGE SCALE GENOMIC DNA]</scope>
    <source>
        <strain evidence="2">KCTC 52298</strain>
    </source>
</reference>
<gene>
    <name evidence="1" type="ORF">ACFSQW_22010</name>
</gene>
<accession>A0ABW5L7C3</accession>
<evidence type="ECO:0000313" key="1">
    <source>
        <dbReference type="EMBL" id="MFD2557081.1"/>
    </source>
</evidence>
<protein>
    <recommendedName>
        <fullName evidence="3">Lipid A biosynthesis acyltransferase</fullName>
    </recommendedName>
</protein>